<keyword evidence="1" id="KW-0812">Transmembrane</keyword>
<proteinExistence type="predicted"/>
<dbReference type="Proteomes" id="UP000661649">
    <property type="component" value="Unassembled WGS sequence"/>
</dbReference>
<protein>
    <submittedName>
        <fullName evidence="3">VanZ family protein</fullName>
    </submittedName>
</protein>
<keyword evidence="1" id="KW-0472">Membrane</keyword>
<comment type="caution">
    <text evidence="3">The sequence shown here is derived from an EMBL/GenBank/DDBJ whole genome shotgun (WGS) entry which is preliminary data.</text>
</comment>
<evidence type="ECO:0000313" key="3">
    <source>
        <dbReference type="EMBL" id="MBC8627260.1"/>
    </source>
</evidence>
<gene>
    <name evidence="3" type="ORF">H8712_01230</name>
</gene>
<evidence type="ECO:0000256" key="1">
    <source>
        <dbReference type="SAM" id="Phobius"/>
    </source>
</evidence>
<sequence>MTLVKSILTNILTALYHPFWFAVILSVFILFFYLYAYKPDNAGKGIKQVCIAWILNFKQSSFFRRLFCLVFFTVMILFQTLLNRNLWANPLSNVMGGWWIWKKAADGTVTLTTECFENIALMMPFTICLMWTAKEKVILKKRDGQIRNKIWFGSIIWACGKTAFLFSVSIEFLQLFLRLGTFQLSDICYNTLGGVLGGIIYWIGWKLKCELPKKSALNKFQV</sequence>
<keyword evidence="4" id="KW-1185">Reference proteome</keyword>
<feature type="transmembrane region" description="Helical" evidence="1">
    <location>
        <begin position="119"/>
        <end position="138"/>
    </location>
</feature>
<organism evidence="3 4">
    <name type="scientific">Blautia stercoris</name>
    <dbReference type="NCBI Taxonomy" id="871664"/>
    <lineage>
        <taxon>Bacteria</taxon>
        <taxon>Bacillati</taxon>
        <taxon>Bacillota</taxon>
        <taxon>Clostridia</taxon>
        <taxon>Lachnospirales</taxon>
        <taxon>Lachnospiraceae</taxon>
        <taxon>Blautia</taxon>
    </lineage>
</organism>
<feature type="transmembrane region" description="Helical" evidence="1">
    <location>
        <begin position="19"/>
        <end position="37"/>
    </location>
</feature>
<keyword evidence="1" id="KW-1133">Transmembrane helix</keyword>
<feature type="transmembrane region" description="Helical" evidence="1">
    <location>
        <begin position="62"/>
        <end position="82"/>
    </location>
</feature>
<evidence type="ECO:0000313" key="4">
    <source>
        <dbReference type="Proteomes" id="UP000661649"/>
    </source>
</evidence>
<accession>A0ABR7P7A2</accession>
<dbReference type="EMBL" id="JACRTP010000001">
    <property type="protein sequence ID" value="MBC8627260.1"/>
    <property type="molecule type" value="Genomic_DNA"/>
</dbReference>
<dbReference type="RefSeq" id="WP_187558082.1">
    <property type="nucleotide sequence ID" value="NZ_JACRTP010000001.1"/>
</dbReference>
<feature type="domain" description="VanZ-like" evidence="2">
    <location>
        <begin position="67"/>
        <end position="203"/>
    </location>
</feature>
<dbReference type="Pfam" id="PF04892">
    <property type="entry name" value="VanZ"/>
    <property type="match status" value="1"/>
</dbReference>
<evidence type="ECO:0000259" key="2">
    <source>
        <dbReference type="Pfam" id="PF04892"/>
    </source>
</evidence>
<feature type="transmembrane region" description="Helical" evidence="1">
    <location>
        <begin position="182"/>
        <end position="204"/>
    </location>
</feature>
<name>A0ABR7P7A2_9FIRM</name>
<reference evidence="3 4" key="1">
    <citation type="submission" date="2020-08" db="EMBL/GenBank/DDBJ databases">
        <title>Genome public.</title>
        <authorList>
            <person name="Liu C."/>
            <person name="Sun Q."/>
        </authorList>
    </citation>
    <scope>NUCLEOTIDE SEQUENCE [LARGE SCALE GENOMIC DNA]</scope>
    <source>
        <strain evidence="3 4">3_YM_SP_D4_24.mj</strain>
    </source>
</reference>
<dbReference type="InterPro" id="IPR006976">
    <property type="entry name" value="VanZ-like"/>
</dbReference>
<feature type="transmembrane region" description="Helical" evidence="1">
    <location>
        <begin position="150"/>
        <end position="170"/>
    </location>
</feature>